<accession>A0A2A4T9G6</accession>
<dbReference type="EMBL" id="NVSR01000007">
    <property type="protein sequence ID" value="PCI30178.1"/>
    <property type="molecule type" value="Genomic_DNA"/>
</dbReference>
<sequence length="89" mass="10153">MAETHVISALVSKRSELLGEIIHHEALIKEYQSNLSSIDKTIHIFDISYDLRTVKPKRVTRDRYFKNGEAVVLILDTLRELNSGMSPIS</sequence>
<comment type="caution">
    <text evidence="1">The sequence shown here is derived from an EMBL/GenBank/DDBJ whole genome shotgun (WGS) entry which is preliminary data.</text>
</comment>
<evidence type="ECO:0000313" key="1">
    <source>
        <dbReference type="EMBL" id="PCI30178.1"/>
    </source>
</evidence>
<gene>
    <name evidence="1" type="ORF">COB67_02515</name>
</gene>
<protein>
    <submittedName>
        <fullName evidence="1">Uncharacterized protein</fullName>
    </submittedName>
</protein>
<proteinExistence type="predicted"/>
<organism evidence="1 2">
    <name type="scientific">SAR324 cluster bacterium</name>
    <dbReference type="NCBI Taxonomy" id="2024889"/>
    <lineage>
        <taxon>Bacteria</taxon>
        <taxon>Deltaproteobacteria</taxon>
        <taxon>SAR324 cluster</taxon>
    </lineage>
</organism>
<dbReference type="Proteomes" id="UP000218113">
    <property type="component" value="Unassembled WGS sequence"/>
</dbReference>
<reference evidence="2" key="1">
    <citation type="submission" date="2017-08" db="EMBL/GenBank/DDBJ databases">
        <title>A dynamic microbial community with high functional redundancy inhabits the cold, oxic subseafloor aquifer.</title>
        <authorList>
            <person name="Tully B.J."/>
            <person name="Wheat C.G."/>
            <person name="Glazer B.T."/>
            <person name="Huber J.A."/>
        </authorList>
    </citation>
    <scope>NUCLEOTIDE SEQUENCE [LARGE SCALE GENOMIC DNA]</scope>
</reference>
<evidence type="ECO:0000313" key="2">
    <source>
        <dbReference type="Proteomes" id="UP000218113"/>
    </source>
</evidence>
<name>A0A2A4T9G6_9DELT</name>
<dbReference type="AlphaFoldDB" id="A0A2A4T9G6"/>